<gene>
    <name evidence="1" type="ORF">BEN47_13300</name>
</gene>
<dbReference type="RefSeq" id="WP_070727109.1">
    <property type="nucleotide sequence ID" value="NZ_MDZB01000097.1"/>
</dbReference>
<reference evidence="1 2" key="1">
    <citation type="submission" date="2016-08" db="EMBL/GenBank/DDBJ databases">
        <title>Hymenobacter coccineus sp. nov., Hymenobacter lapidarius sp. nov. and Hymenobacter glacialis sp. nov., isolated from Antarctic soil.</title>
        <authorList>
            <person name="Sedlacek I."/>
            <person name="Kralova S."/>
            <person name="Kyrova K."/>
            <person name="Maslanova I."/>
            <person name="Stankova E."/>
            <person name="Vrbovska V."/>
            <person name="Nemec M."/>
            <person name="Bartak M."/>
            <person name="Svec P."/>
            <person name="Busse H.-J."/>
            <person name="Pantucek R."/>
        </authorList>
    </citation>
    <scope>NUCLEOTIDE SEQUENCE [LARGE SCALE GENOMIC DNA]</scope>
    <source>
        <strain evidence="1 2">CCM 8643</strain>
    </source>
</reference>
<organism evidence="1 2">
    <name type="scientific">Hymenobacter lapidarius</name>
    <dbReference type="NCBI Taxonomy" id="1908237"/>
    <lineage>
        <taxon>Bacteria</taxon>
        <taxon>Pseudomonadati</taxon>
        <taxon>Bacteroidota</taxon>
        <taxon>Cytophagia</taxon>
        <taxon>Cytophagales</taxon>
        <taxon>Hymenobacteraceae</taxon>
        <taxon>Hymenobacter</taxon>
    </lineage>
</organism>
<dbReference type="EMBL" id="MDZB01000097">
    <property type="protein sequence ID" value="OGX86469.1"/>
    <property type="molecule type" value="Genomic_DNA"/>
</dbReference>
<sequence length="233" mass="25090">MHLELLLGGFLALGFTAQGPPVAPADTIRSMAPLPDFSLERTHLDQRGLQLLGGWAVGNLLVSGIAYGQTEGSARYFHQMNIGWGAVNLALAGTGYLAARRATRQPLTDRAGNVRRQLSTENLYLFNAGLDVAYLATGFYLLEKGRNPTASGSSARWRGYGQSLLLQGGVLLLFDGFQYATHHRHGRSLYPLLSRIQLGAGSVGVVLPLGQGFAAKPWRSPHPLVPSPMERGN</sequence>
<dbReference type="InterPro" id="IPR054261">
    <property type="entry name" value="DUF6992"/>
</dbReference>
<comment type="caution">
    <text evidence="1">The sequence shown here is derived from an EMBL/GenBank/DDBJ whole genome shotgun (WGS) entry which is preliminary data.</text>
</comment>
<accession>A0A1G1T6I9</accession>
<dbReference type="Proteomes" id="UP000176294">
    <property type="component" value="Unassembled WGS sequence"/>
</dbReference>
<keyword evidence="2" id="KW-1185">Reference proteome</keyword>
<dbReference type="AlphaFoldDB" id="A0A1G1T6I9"/>
<dbReference type="STRING" id="1908237.BEN47_13300"/>
<dbReference type="Pfam" id="PF22503">
    <property type="entry name" value="DUF6992"/>
    <property type="match status" value="1"/>
</dbReference>
<evidence type="ECO:0000313" key="1">
    <source>
        <dbReference type="EMBL" id="OGX86469.1"/>
    </source>
</evidence>
<dbReference type="OrthoDB" id="1122568at2"/>
<proteinExistence type="predicted"/>
<evidence type="ECO:0000313" key="2">
    <source>
        <dbReference type="Proteomes" id="UP000176294"/>
    </source>
</evidence>
<name>A0A1G1T6I9_9BACT</name>
<protein>
    <submittedName>
        <fullName evidence="1">Uncharacterized protein</fullName>
    </submittedName>
</protein>